<proteinExistence type="inferred from homology"/>
<evidence type="ECO:0000256" key="2">
    <source>
        <dbReference type="ARBA" id="ARBA00022670"/>
    </source>
</evidence>
<organism evidence="10 11">
    <name type="scientific">Coprobacter fastidiosus</name>
    <dbReference type="NCBI Taxonomy" id="1099853"/>
    <lineage>
        <taxon>Bacteria</taxon>
        <taxon>Pseudomonadati</taxon>
        <taxon>Bacteroidota</taxon>
        <taxon>Bacteroidia</taxon>
        <taxon>Bacteroidales</taxon>
        <taxon>Barnesiellaceae</taxon>
        <taxon>Coprobacter</taxon>
    </lineage>
</organism>
<dbReference type="Pfam" id="PF00082">
    <property type="entry name" value="Peptidase_S8"/>
    <property type="match status" value="2"/>
</dbReference>
<feature type="domain" description="Peptidase S8/S53" evidence="8">
    <location>
        <begin position="451"/>
        <end position="592"/>
    </location>
</feature>
<feature type="domain" description="Secretion system C-terminal sorting" evidence="9">
    <location>
        <begin position="653"/>
        <end position="711"/>
    </location>
</feature>
<keyword evidence="2 6" id="KW-0645">Protease</keyword>
<dbReference type="AlphaFoldDB" id="A0A354LYQ3"/>
<evidence type="ECO:0000256" key="6">
    <source>
        <dbReference type="PROSITE-ProRule" id="PRU01240"/>
    </source>
</evidence>
<dbReference type="EMBL" id="DNWC01000005">
    <property type="protein sequence ID" value="HBJ07392.1"/>
    <property type="molecule type" value="Genomic_DNA"/>
</dbReference>
<evidence type="ECO:0000256" key="5">
    <source>
        <dbReference type="PIRSR" id="PIRSR615500-1"/>
    </source>
</evidence>
<keyword evidence="4 6" id="KW-0720">Serine protease</keyword>
<dbReference type="PROSITE" id="PS00138">
    <property type="entry name" value="SUBTILASE_SER"/>
    <property type="match status" value="1"/>
</dbReference>
<dbReference type="InterPro" id="IPR000209">
    <property type="entry name" value="Peptidase_S8/S53_dom"/>
</dbReference>
<dbReference type="PRINTS" id="PR00723">
    <property type="entry name" value="SUBTILISIN"/>
</dbReference>
<dbReference type="InterPro" id="IPR036852">
    <property type="entry name" value="Peptidase_S8/S53_dom_sf"/>
</dbReference>
<dbReference type="PANTHER" id="PTHR43806:SF11">
    <property type="entry name" value="CEREVISIN-RELATED"/>
    <property type="match status" value="1"/>
</dbReference>
<dbReference type="PANTHER" id="PTHR43806">
    <property type="entry name" value="PEPTIDASE S8"/>
    <property type="match status" value="1"/>
</dbReference>
<evidence type="ECO:0000256" key="1">
    <source>
        <dbReference type="ARBA" id="ARBA00011073"/>
    </source>
</evidence>
<dbReference type="Proteomes" id="UP000262954">
    <property type="component" value="Unassembled WGS sequence"/>
</dbReference>
<dbReference type="GO" id="GO:0006508">
    <property type="term" value="P:proteolysis"/>
    <property type="evidence" value="ECO:0007669"/>
    <property type="project" value="UniProtKB-KW"/>
</dbReference>
<feature type="chain" id="PRO_5016923811" description="T9SS C-terminal target domain-containing protein" evidence="7">
    <location>
        <begin position="20"/>
        <end position="712"/>
    </location>
</feature>
<dbReference type="InterPro" id="IPR015500">
    <property type="entry name" value="Peptidase_S8_subtilisin-rel"/>
</dbReference>
<dbReference type="PROSITE" id="PS51892">
    <property type="entry name" value="SUBTILASE"/>
    <property type="match status" value="1"/>
</dbReference>
<accession>A0A354LYQ3</accession>
<evidence type="ECO:0000256" key="3">
    <source>
        <dbReference type="ARBA" id="ARBA00022801"/>
    </source>
</evidence>
<dbReference type="NCBIfam" id="TIGR04183">
    <property type="entry name" value="Por_Secre_tail"/>
    <property type="match status" value="1"/>
</dbReference>
<evidence type="ECO:0000313" key="10">
    <source>
        <dbReference type="EMBL" id="HBJ07392.1"/>
    </source>
</evidence>
<keyword evidence="7" id="KW-0732">Signal</keyword>
<dbReference type="InterPro" id="IPR026444">
    <property type="entry name" value="Secre_tail"/>
</dbReference>
<dbReference type="Gene3D" id="3.40.50.200">
    <property type="entry name" value="Peptidase S8/S53 domain"/>
    <property type="match status" value="1"/>
</dbReference>
<gene>
    <name evidence="10" type="ORF">DDY73_00150</name>
</gene>
<evidence type="ECO:0000313" key="11">
    <source>
        <dbReference type="Proteomes" id="UP000262954"/>
    </source>
</evidence>
<dbReference type="Pfam" id="PF18962">
    <property type="entry name" value="Por_Secre_tail"/>
    <property type="match status" value="1"/>
</dbReference>
<evidence type="ECO:0000259" key="8">
    <source>
        <dbReference type="Pfam" id="PF00082"/>
    </source>
</evidence>
<dbReference type="InterPro" id="IPR023828">
    <property type="entry name" value="Peptidase_S8_Ser-AS"/>
</dbReference>
<comment type="similarity">
    <text evidence="1 6">Belongs to the peptidase S8 family.</text>
</comment>
<evidence type="ECO:0008006" key="12">
    <source>
        <dbReference type="Google" id="ProtNLM"/>
    </source>
</evidence>
<dbReference type="GO" id="GO:0004252">
    <property type="term" value="F:serine-type endopeptidase activity"/>
    <property type="evidence" value="ECO:0007669"/>
    <property type="project" value="UniProtKB-UniRule"/>
</dbReference>
<feature type="domain" description="Peptidase S8/S53" evidence="8">
    <location>
        <begin position="143"/>
        <end position="320"/>
    </location>
</feature>
<comment type="caution">
    <text evidence="10">The sequence shown here is derived from an EMBL/GenBank/DDBJ whole genome shotgun (WGS) entry which is preliminary data.</text>
</comment>
<evidence type="ECO:0000259" key="9">
    <source>
        <dbReference type="Pfam" id="PF18962"/>
    </source>
</evidence>
<dbReference type="SUPFAM" id="SSF52743">
    <property type="entry name" value="Subtilisin-like"/>
    <property type="match status" value="1"/>
</dbReference>
<feature type="active site" description="Charge relay system" evidence="5 6">
    <location>
        <position position="555"/>
    </location>
</feature>
<name>A0A354LYQ3_9BACT</name>
<feature type="signal peptide" evidence="7">
    <location>
        <begin position="1"/>
        <end position="19"/>
    </location>
</feature>
<evidence type="ECO:0000256" key="4">
    <source>
        <dbReference type="ARBA" id="ARBA00022825"/>
    </source>
</evidence>
<dbReference type="Gene3D" id="2.60.120.1290">
    <property type="match status" value="1"/>
</dbReference>
<feature type="active site" description="Charge relay system" evidence="5 6">
    <location>
        <position position="212"/>
    </location>
</feature>
<reference evidence="10 11" key="1">
    <citation type="journal article" date="2018" name="Nat. Biotechnol.">
        <title>A standardized bacterial taxonomy based on genome phylogeny substantially revises the tree of life.</title>
        <authorList>
            <person name="Parks D.H."/>
            <person name="Chuvochina M."/>
            <person name="Waite D.W."/>
            <person name="Rinke C."/>
            <person name="Skarshewski A."/>
            <person name="Chaumeil P.A."/>
            <person name="Hugenholtz P."/>
        </authorList>
    </citation>
    <scope>NUCLEOTIDE SEQUENCE [LARGE SCALE GENOMIC DNA]</scope>
    <source>
        <strain evidence="10">UBA11482</strain>
    </source>
</reference>
<feature type="active site" description="Charge relay system" evidence="5 6">
    <location>
        <position position="152"/>
    </location>
</feature>
<dbReference type="InterPro" id="IPR050131">
    <property type="entry name" value="Peptidase_S8_subtilisin-like"/>
</dbReference>
<evidence type="ECO:0000256" key="7">
    <source>
        <dbReference type="SAM" id="SignalP"/>
    </source>
</evidence>
<sequence>MKKTIISLLLFCFVTLVMAQSKLSPYTRHFINEKEQIKTDKTCSSKFKVKKIDEIDYVKAYIYLKAQTDPYFLESYGVKVNTCIDSLITAQIPVSKIETISSLNNIKYVQISTPIYQKMNKARTETLVDNVQSGKDLTTPFLGKDVVIGIVDNGFEYGHINFYNTDGTELRVKRVWNQNKNGKAPSGFTYGTEYTTTDEILAAKYDVTDETHATHVTGIAAGADHTKSYYGVAGEADIVLVSYDLNDNTTDQVSLSDAMKYIYDYAESVGKPCVINMSLGSHIGPHDGTSTFDQVADNLQGPGKLFAGAAGNEGCDPMHLSKTFTSSDNTLKTFIDFLDNSDRYSMLDIWGEPGETFKITIDRYNISKNKSEYSETVNISGNGSKTISLKNGISGYVEIYYEVNANNNKPNAFIVSEVNSMSSGYAIGITITATSGTVHIWADDYYSQLTGNGLSGWTDGDSKYTVGEIGGTGKNVISVGAYATRTGSYAREEGMIAEFSSLGPTADGRVKPDITAPGNQIISSYSSAQSYDSGICDNTTVNGKKYYYGYMSGTSMATPFITGVLATWLQANPTLSPNDVRNIFKKTARQDNYTGTISENGDNTWGFGKIDAWNGIKECIKMTAGIYEEKNNIPDVTIYTSGNGICHLLFGKTDNQTTISVYNTNGQLLKSTRLNSITIGQEEILNLSGFVPGIYIIHIKGNNIQKSQRIIR</sequence>
<keyword evidence="3 6" id="KW-0378">Hydrolase</keyword>
<protein>
    <recommendedName>
        <fullName evidence="12">T9SS C-terminal target domain-containing protein</fullName>
    </recommendedName>
</protein>